<dbReference type="GO" id="GO:0005525">
    <property type="term" value="F:GTP binding"/>
    <property type="evidence" value="ECO:0007669"/>
    <property type="project" value="UniProtKB-KW"/>
</dbReference>
<name>A0A8C5MFZ2_9ANUR</name>
<dbReference type="AlphaFoldDB" id="A0A8C5MFZ2"/>
<dbReference type="OrthoDB" id="8954335at2759"/>
<feature type="coiled-coil region" evidence="2">
    <location>
        <begin position="408"/>
        <end position="442"/>
    </location>
</feature>
<comment type="similarity">
    <text evidence="1">Belongs to the TRAFAC class TrmE-Era-EngA-EngB-Septin-like GTPase superfamily. Septin GTPase family.</text>
</comment>
<dbReference type="Proteomes" id="UP000694569">
    <property type="component" value="Unplaced"/>
</dbReference>
<accession>A0A8C5MFZ2</accession>
<proteinExistence type="inferred from homology"/>
<reference evidence="4" key="2">
    <citation type="submission" date="2025-09" db="UniProtKB">
        <authorList>
            <consortium name="Ensembl"/>
        </authorList>
    </citation>
    <scope>IDENTIFICATION</scope>
</reference>
<keyword evidence="2" id="KW-0175">Coiled coil</keyword>
<evidence type="ECO:0000256" key="2">
    <source>
        <dbReference type="SAM" id="Coils"/>
    </source>
</evidence>
<dbReference type="Gene3D" id="3.40.50.300">
    <property type="entry name" value="P-loop containing nucleotide triphosphate hydrolases"/>
    <property type="match status" value="1"/>
</dbReference>
<dbReference type="InterPro" id="IPR027417">
    <property type="entry name" value="P-loop_NTPase"/>
</dbReference>
<evidence type="ECO:0000313" key="5">
    <source>
        <dbReference type="Proteomes" id="UP000694569"/>
    </source>
</evidence>
<dbReference type="Ensembl" id="ENSLLET00000011968.1">
    <property type="protein sequence ID" value="ENSLLEP00000011506.1"/>
    <property type="gene ID" value="ENSLLEG00000007326.1"/>
</dbReference>
<keyword evidence="1" id="KW-0547">Nucleotide-binding</keyword>
<dbReference type="SUPFAM" id="SSF52540">
    <property type="entry name" value="P-loop containing nucleoside triphosphate hydrolases"/>
    <property type="match status" value="2"/>
</dbReference>
<evidence type="ECO:0000313" key="4">
    <source>
        <dbReference type="Ensembl" id="ENSLLEP00000011506.1"/>
    </source>
</evidence>
<dbReference type="GeneTree" id="ENSGT00940000166734"/>
<keyword evidence="1" id="KW-0342">GTP-binding</keyword>
<evidence type="ECO:0000256" key="1">
    <source>
        <dbReference type="RuleBase" id="RU004560"/>
    </source>
</evidence>
<sequence length="550" mass="63115">MTITPALTQSSNIKYQLLKDSKLLKEGKPSVYELSTELIDSGYRKYRLGKEDLSKTKKVILLVGGTGTGKTTLINGMANYILGVDWKDDFRFKLIHEVTDKPQTESQTSLVTAYEMNHETGYNIPYSLTLIDTPGFGDTQGIDQDKKVTEAIHAFFAGDRAIDQIDAVCFVVQAALARLTHTQKYIFNNILSLINFCDGERPPVLEAIKASDVPCPQDRNGHDATGNGDPIHYKFNNSALFANNESSNVSFNEMFWTMGAQSMKTFFTSLNTTQSKSLKLTKEVLQERKRLQVNLQALQPQIKAGLVKLDEIRKTEASLKQNQDLMKANKDFEYEINETVPVQEGIPHGQFITNCQQCHFTCHKICSKADDKYKIRCAVMTNGYCRVCPKRCIWNVHFNQKYKWRYEKRKEKRTYEDIKKNFEEARGEVMTTEKMFQELNNQYITVREAVFTLIDRSSRSLKRLREIALIPNPLLTTEYIDLMIQSEEQEAKPGYKERIQSLKEVRKDAEILEKIEKGEELLPEQRTNLTRVAGKSYKKFGKYTALLLSR</sequence>
<dbReference type="PANTHER" id="PTHR32046">
    <property type="entry name" value="G DOMAIN-CONTAINING PROTEIN"/>
    <property type="match status" value="1"/>
</dbReference>
<feature type="domain" description="Septin-type G" evidence="3">
    <location>
        <begin position="60"/>
        <end position="139"/>
    </location>
</feature>
<evidence type="ECO:0000259" key="3">
    <source>
        <dbReference type="Pfam" id="PF00735"/>
    </source>
</evidence>
<dbReference type="InterPro" id="IPR030379">
    <property type="entry name" value="G_SEPTIN_dom"/>
</dbReference>
<reference evidence="4" key="1">
    <citation type="submission" date="2025-08" db="UniProtKB">
        <authorList>
            <consortium name="Ensembl"/>
        </authorList>
    </citation>
    <scope>IDENTIFICATION</scope>
</reference>
<dbReference type="CDD" id="cd00882">
    <property type="entry name" value="Ras_like_GTPase"/>
    <property type="match status" value="1"/>
</dbReference>
<dbReference type="FunFam" id="3.40.50.300:FF:002049">
    <property type="entry name" value="Si:ch73-170d6.2"/>
    <property type="match status" value="1"/>
</dbReference>
<keyword evidence="5" id="KW-1185">Reference proteome</keyword>
<dbReference type="Pfam" id="PF00735">
    <property type="entry name" value="Septin"/>
    <property type="match status" value="1"/>
</dbReference>
<dbReference type="PANTHER" id="PTHR32046:SF14">
    <property type="match status" value="1"/>
</dbReference>
<protein>
    <recommendedName>
        <fullName evidence="3">Septin-type G domain-containing protein</fullName>
    </recommendedName>
</protein>
<organism evidence="4 5">
    <name type="scientific">Leptobrachium leishanense</name>
    <name type="common">Leishan spiny toad</name>
    <dbReference type="NCBI Taxonomy" id="445787"/>
    <lineage>
        <taxon>Eukaryota</taxon>
        <taxon>Metazoa</taxon>
        <taxon>Chordata</taxon>
        <taxon>Craniata</taxon>
        <taxon>Vertebrata</taxon>
        <taxon>Euteleostomi</taxon>
        <taxon>Amphibia</taxon>
        <taxon>Batrachia</taxon>
        <taxon>Anura</taxon>
        <taxon>Pelobatoidea</taxon>
        <taxon>Megophryidae</taxon>
        <taxon>Leptobrachium</taxon>
    </lineage>
</organism>